<comment type="caution">
    <text evidence="1">The sequence shown here is derived from an EMBL/GenBank/DDBJ whole genome shotgun (WGS) entry which is preliminary data.</text>
</comment>
<accession>A0A2S7AB68</accession>
<proteinExistence type="predicted"/>
<organism evidence="1 2">
    <name type="scientific">Xanthomonas arboricola</name>
    <dbReference type="NCBI Taxonomy" id="56448"/>
    <lineage>
        <taxon>Bacteria</taxon>
        <taxon>Pseudomonadati</taxon>
        <taxon>Pseudomonadota</taxon>
        <taxon>Gammaproteobacteria</taxon>
        <taxon>Lysobacterales</taxon>
        <taxon>Lysobacteraceae</taxon>
        <taxon>Xanthomonas</taxon>
    </lineage>
</organism>
<evidence type="ECO:0000313" key="1">
    <source>
        <dbReference type="EMBL" id="PPU06388.1"/>
    </source>
</evidence>
<dbReference type="AlphaFoldDB" id="A0A2S7AB68"/>
<name>A0A2S7AB68_9XANT</name>
<gene>
    <name evidence="1" type="ORF">XarjCFBP7645_17875</name>
</gene>
<reference evidence="1 2" key="1">
    <citation type="submission" date="2016-08" db="EMBL/GenBank/DDBJ databases">
        <title>Evolution of the type three secretion system and type three effector repertoires in Xanthomonas.</title>
        <authorList>
            <person name="Merda D."/>
            <person name="Briand M."/>
            <person name="Bosis E."/>
            <person name="Rousseau C."/>
            <person name="Portier P."/>
            <person name="Jacques M.-A."/>
            <person name="Fischer-Le Saux M."/>
        </authorList>
    </citation>
    <scope>NUCLEOTIDE SEQUENCE [LARGE SCALE GENOMIC DNA]</scope>
    <source>
        <strain evidence="1 2">CFBP 7645</strain>
    </source>
</reference>
<dbReference type="EMBL" id="MIGY01000003">
    <property type="protein sequence ID" value="PPU06388.1"/>
    <property type="molecule type" value="Genomic_DNA"/>
</dbReference>
<evidence type="ECO:0000313" key="2">
    <source>
        <dbReference type="Proteomes" id="UP000239204"/>
    </source>
</evidence>
<sequence>MTEQRTSCIACNHAPTIFDGPCPLTVAGPYAAWMPRKSLHGRTCGVSREGGRARALQRSYRSTAL</sequence>
<protein>
    <submittedName>
        <fullName evidence="1">Uncharacterized protein</fullName>
    </submittedName>
</protein>
<dbReference type="Proteomes" id="UP000239204">
    <property type="component" value="Unassembled WGS sequence"/>
</dbReference>